<dbReference type="Proteomes" id="UP000011750">
    <property type="component" value="Chromosome A01"/>
</dbReference>
<feature type="domain" description="Zinc finger PHD-type" evidence="7">
    <location>
        <begin position="112"/>
        <end position="158"/>
    </location>
</feature>
<dbReference type="InterPro" id="IPR011011">
    <property type="entry name" value="Znf_FYVE_PHD"/>
</dbReference>
<dbReference type="HOGENOM" id="CLU_1226332_0_0_1"/>
<organism evidence="9 10">
    <name type="scientific">Brassica campestris</name>
    <name type="common">Field mustard</name>
    <dbReference type="NCBI Taxonomy" id="3711"/>
    <lineage>
        <taxon>Eukaryota</taxon>
        <taxon>Viridiplantae</taxon>
        <taxon>Streptophyta</taxon>
        <taxon>Embryophyta</taxon>
        <taxon>Tracheophyta</taxon>
        <taxon>Spermatophyta</taxon>
        <taxon>Magnoliopsida</taxon>
        <taxon>eudicotyledons</taxon>
        <taxon>Gunneridae</taxon>
        <taxon>Pentapetalae</taxon>
        <taxon>rosids</taxon>
        <taxon>malvids</taxon>
        <taxon>Brassicales</taxon>
        <taxon>Brassicaceae</taxon>
        <taxon>Brassiceae</taxon>
        <taxon>Brassica</taxon>
    </lineage>
</organism>
<dbReference type="InterPro" id="IPR013083">
    <property type="entry name" value="Znf_RING/FYVE/PHD"/>
</dbReference>
<evidence type="ECO:0000256" key="2">
    <source>
        <dbReference type="ARBA" id="ARBA00022771"/>
    </source>
</evidence>
<dbReference type="EMBL" id="LR031571">
    <property type="protein sequence ID" value="VDC74433.1"/>
    <property type="molecule type" value="Genomic_DNA"/>
</dbReference>
<reference evidence="9" key="4">
    <citation type="submission" date="2023-03" db="UniProtKB">
        <authorList>
            <consortium name="EnsemblPlants"/>
        </authorList>
    </citation>
    <scope>IDENTIFICATION</scope>
    <source>
        <strain evidence="9">cv. Chiifu-401-42</strain>
    </source>
</reference>
<dbReference type="AlphaFoldDB" id="M4D9V1"/>
<feature type="compositionally biased region" description="Acidic residues" evidence="6">
    <location>
        <begin position="215"/>
        <end position="226"/>
    </location>
</feature>
<dbReference type="GO" id="GO:0008270">
    <property type="term" value="F:zinc ion binding"/>
    <property type="evidence" value="ECO:0007669"/>
    <property type="project" value="UniProtKB-KW"/>
</dbReference>
<name>M4D9V1_BRACM</name>
<evidence type="ECO:0000259" key="7">
    <source>
        <dbReference type="SMART" id="SM00249"/>
    </source>
</evidence>
<evidence type="ECO:0000313" key="8">
    <source>
        <dbReference type="EMBL" id="VDC74433.1"/>
    </source>
</evidence>
<evidence type="ECO:0000256" key="5">
    <source>
        <dbReference type="ARBA" id="ARBA00023163"/>
    </source>
</evidence>
<dbReference type="InterPro" id="IPR001965">
    <property type="entry name" value="Znf_PHD"/>
</dbReference>
<dbReference type="SMART" id="SM00249">
    <property type="entry name" value="PHD"/>
    <property type="match status" value="2"/>
</dbReference>
<keyword evidence="5" id="KW-0804">Transcription</keyword>
<keyword evidence="1" id="KW-0479">Metal-binding</keyword>
<evidence type="ECO:0000256" key="1">
    <source>
        <dbReference type="ARBA" id="ARBA00022723"/>
    </source>
</evidence>
<dbReference type="PANTHER" id="PTHR33304:SF9">
    <property type="entry name" value="RING_FYVE_PHD ZINC FINGER SUPERFAMILY PROTEIN"/>
    <property type="match status" value="1"/>
</dbReference>
<evidence type="ECO:0000313" key="9">
    <source>
        <dbReference type="EnsemblPlants" id="Bra013261.1-P"/>
    </source>
</evidence>
<keyword evidence="4" id="KW-0805">Transcription regulation</keyword>
<dbReference type="InParanoid" id="M4D9V1"/>
<dbReference type="Gramene" id="Bra013261.1">
    <property type="protein sequence ID" value="Bra013261.1-P"/>
    <property type="gene ID" value="Bra013261"/>
</dbReference>
<reference evidence="10" key="2">
    <citation type="journal article" date="2018" name="Hortic Res">
        <title>Improved Brassica rapa reference genome by single-molecule sequencing and chromosome conformation capture technologies.</title>
        <authorList>
            <person name="Zhang L."/>
            <person name="Cai X."/>
            <person name="Wu J."/>
            <person name="Liu M."/>
            <person name="Grob S."/>
            <person name="Cheng F."/>
            <person name="Liang J."/>
            <person name="Cai C."/>
            <person name="Liu Z."/>
            <person name="Liu B."/>
            <person name="Wang F."/>
            <person name="Li S."/>
            <person name="Liu F."/>
            <person name="Li X."/>
            <person name="Cheng L."/>
            <person name="Yang W."/>
            <person name="Li M.H."/>
            <person name="Grossniklaus U."/>
            <person name="Zheng H."/>
            <person name="Wang X."/>
        </authorList>
    </citation>
    <scope>NUCLEOTIDE SEQUENCE [LARGE SCALE GENOMIC DNA]</scope>
    <source>
        <strain evidence="10">cv. Chiifu-401-42</strain>
    </source>
</reference>
<evidence type="ECO:0000256" key="6">
    <source>
        <dbReference type="SAM" id="MobiDB-lite"/>
    </source>
</evidence>
<feature type="domain" description="Zinc finger PHD-type" evidence="7">
    <location>
        <begin position="52"/>
        <end position="98"/>
    </location>
</feature>
<dbReference type="EnsemblPlants" id="Bra013261.1">
    <property type="protein sequence ID" value="Bra013261.1-P"/>
    <property type="gene ID" value="Bra013261"/>
</dbReference>
<gene>
    <name evidence="8" type="ORF">BRAA01T00935Z</name>
</gene>
<dbReference type="PANTHER" id="PTHR33304">
    <property type="match status" value="1"/>
</dbReference>
<evidence type="ECO:0000256" key="4">
    <source>
        <dbReference type="ARBA" id="ARBA00023015"/>
    </source>
</evidence>
<dbReference type="SUPFAM" id="SSF57903">
    <property type="entry name" value="FYVE/PHD zinc finger"/>
    <property type="match status" value="2"/>
</dbReference>
<accession>M4D9V1</accession>
<dbReference type="Gene3D" id="3.30.40.10">
    <property type="entry name" value="Zinc/RING finger domain, C3HC4 (zinc finger)"/>
    <property type="match status" value="2"/>
</dbReference>
<dbReference type="STRING" id="51351.M4D9V1"/>
<dbReference type="InterPro" id="IPR049914">
    <property type="entry name" value="PHD1-3/5-6"/>
</dbReference>
<keyword evidence="10" id="KW-1185">Reference proteome</keyword>
<evidence type="ECO:0000313" key="10">
    <source>
        <dbReference type="Proteomes" id="UP000011750"/>
    </source>
</evidence>
<reference evidence="10" key="1">
    <citation type="journal article" date="2011" name="Nat. Genet.">
        <title>The genome of the mesopolyploid crop species Brassica rapa.</title>
        <authorList>
            <consortium name="Brassica rapa Genome Sequencing Project Consortium"/>
            <person name="Wang X."/>
            <person name="Wang H."/>
            <person name="Wang J."/>
            <person name="Sun R."/>
            <person name="Wu J."/>
            <person name="Liu S."/>
            <person name="Bai Y."/>
            <person name="Mun J.H."/>
            <person name="Bancroft I."/>
            <person name="Cheng F."/>
            <person name="Huang S."/>
            <person name="Li X."/>
            <person name="Hua W."/>
            <person name="Wang J."/>
            <person name="Wang X."/>
            <person name="Freeling M."/>
            <person name="Pires J.C."/>
            <person name="Paterson A.H."/>
            <person name="Chalhoub B."/>
            <person name="Wang B."/>
            <person name="Hayward A."/>
            <person name="Sharpe A.G."/>
            <person name="Park B.S."/>
            <person name="Weisshaar B."/>
            <person name="Liu B."/>
            <person name="Li B."/>
            <person name="Liu B."/>
            <person name="Tong C."/>
            <person name="Song C."/>
            <person name="Duran C."/>
            <person name="Peng C."/>
            <person name="Geng C."/>
            <person name="Koh C."/>
            <person name="Lin C."/>
            <person name="Edwards D."/>
            <person name="Mu D."/>
            <person name="Shen D."/>
            <person name="Soumpourou E."/>
            <person name="Li F."/>
            <person name="Fraser F."/>
            <person name="Conant G."/>
            <person name="Lassalle G."/>
            <person name="King G.J."/>
            <person name="Bonnema G."/>
            <person name="Tang H."/>
            <person name="Wang H."/>
            <person name="Belcram H."/>
            <person name="Zhou H."/>
            <person name="Hirakawa H."/>
            <person name="Abe H."/>
            <person name="Guo H."/>
            <person name="Wang H."/>
            <person name="Jin H."/>
            <person name="Parkin I.A."/>
            <person name="Batley J."/>
            <person name="Kim J.S."/>
            <person name="Just J."/>
            <person name="Li J."/>
            <person name="Xu J."/>
            <person name="Deng J."/>
            <person name="Kim J.A."/>
            <person name="Li J."/>
            <person name="Yu J."/>
            <person name="Meng J."/>
            <person name="Wang J."/>
            <person name="Min J."/>
            <person name="Poulain J."/>
            <person name="Wang J."/>
            <person name="Hatakeyama K."/>
            <person name="Wu K."/>
            <person name="Wang L."/>
            <person name="Fang L."/>
            <person name="Trick M."/>
            <person name="Links M.G."/>
            <person name="Zhao M."/>
            <person name="Jin M."/>
            <person name="Ramchiary N."/>
            <person name="Drou N."/>
            <person name="Berkman P.J."/>
            <person name="Cai Q."/>
            <person name="Huang Q."/>
            <person name="Li R."/>
            <person name="Tabata S."/>
            <person name="Cheng S."/>
            <person name="Zhang S."/>
            <person name="Zhang S."/>
            <person name="Huang S."/>
            <person name="Sato S."/>
            <person name="Sun S."/>
            <person name="Kwon S.J."/>
            <person name="Choi S.R."/>
            <person name="Lee T.H."/>
            <person name="Fan W."/>
            <person name="Zhao X."/>
            <person name="Tan X."/>
            <person name="Xu X."/>
            <person name="Wang Y."/>
            <person name="Qiu Y."/>
            <person name="Yin Y."/>
            <person name="Li Y."/>
            <person name="Du Y."/>
            <person name="Liao Y."/>
            <person name="Lim Y."/>
            <person name="Narusaka Y."/>
            <person name="Wang Y."/>
            <person name="Wang Z."/>
            <person name="Li Z."/>
            <person name="Wang Z."/>
            <person name="Xiong Z."/>
            <person name="Zhang Z."/>
        </authorList>
    </citation>
    <scope>NUCLEOTIDE SEQUENCE [LARGE SCALE GENOMIC DNA]</scope>
    <source>
        <strain evidence="10">cv. Chiifu-401-42</strain>
    </source>
</reference>
<keyword evidence="2" id="KW-0863">Zinc-finger</keyword>
<feature type="region of interest" description="Disordered" evidence="6">
    <location>
        <begin position="203"/>
        <end position="226"/>
    </location>
</feature>
<proteinExistence type="predicted"/>
<dbReference type="GO" id="GO:0034244">
    <property type="term" value="P:negative regulation of transcription elongation by RNA polymerase II"/>
    <property type="evidence" value="ECO:0007669"/>
    <property type="project" value="InterPro"/>
</dbReference>
<evidence type="ECO:0000256" key="3">
    <source>
        <dbReference type="ARBA" id="ARBA00022833"/>
    </source>
</evidence>
<reference evidence="8" key="3">
    <citation type="submission" date="2018-11" db="EMBL/GenBank/DDBJ databases">
        <authorList>
            <consortium name="Genoscope - CEA"/>
            <person name="William W."/>
        </authorList>
    </citation>
    <scope>NUCLEOTIDE SEQUENCE</scope>
</reference>
<sequence>MEQMKSSVHPGDENKGVVAKNLSSVGEKDFSEEAIVVDDNNELNDMEEEVNVCDTCGVLGFKNKLAICHNCRVGAEHTYCMAVKLEDVPEKWSCHDCVEDAGSTKKEIEMIVCDTCGDLGYEDLLVICSKCKVGAEHTYCMVVKVDVPPEEWICYDCTEDRDGVPEGEETSSMERRVESYIDFFKLTEEASSQADLLNRRSRPRMGLDLNKEPNPDFEEDPNIGLM</sequence>
<keyword evidence="3" id="KW-0862">Zinc</keyword>
<dbReference type="GO" id="GO:0140566">
    <property type="term" value="F:histone reader activity"/>
    <property type="evidence" value="ECO:0007669"/>
    <property type="project" value="InterPro"/>
</dbReference>
<protein>
    <recommendedName>
        <fullName evidence="7">Zinc finger PHD-type domain-containing protein</fullName>
    </recommendedName>
</protein>
<accession>A0A3P5ZJB7</accession>